<keyword evidence="2" id="KW-1185">Reference proteome</keyword>
<sequence>MKTAPKIILLFRDADGVGSAIADALQPNHNSTLQRTKTSFELSLDRYGIKDVKASGDAIHFIDHEGLYQVSLLLLQYYDPPIIACAVNELLASIMGENSSSMLTLILPFLVAASKLEKEMKSSIPGNHKVALSGVQIGPETDFTRAMIARIQKAPPSLQIHYEPLACLLQLVRVLKLPSFLLIGPTAQHQSKRTPDEDIEALYELGEFLASSVNLCFLRDRIHWNPTKKQRDNLEPWRALYG</sequence>
<dbReference type="InParanoid" id="A0A1U7ZM83"/>
<dbReference type="Proteomes" id="UP000189703">
    <property type="component" value="Unplaced"/>
</dbReference>
<dbReference type="PANTHER" id="PTHR37221:SF1">
    <property type="entry name" value="OS02G0582400 PROTEIN"/>
    <property type="match status" value="1"/>
</dbReference>
<dbReference type="STRING" id="4432.A0A1U7ZM83"/>
<feature type="domain" description="DUF7894" evidence="1">
    <location>
        <begin position="1"/>
        <end position="242"/>
    </location>
</feature>
<dbReference type="OMA" id="TQEPWRA"/>
<evidence type="ECO:0000313" key="2">
    <source>
        <dbReference type="Proteomes" id="UP000189703"/>
    </source>
</evidence>
<organism evidence="2 3">
    <name type="scientific">Nelumbo nucifera</name>
    <name type="common">Sacred lotus</name>
    <dbReference type="NCBI Taxonomy" id="4432"/>
    <lineage>
        <taxon>Eukaryota</taxon>
        <taxon>Viridiplantae</taxon>
        <taxon>Streptophyta</taxon>
        <taxon>Embryophyta</taxon>
        <taxon>Tracheophyta</taxon>
        <taxon>Spermatophyta</taxon>
        <taxon>Magnoliopsida</taxon>
        <taxon>Proteales</taxon>
        <taxon>Nelumbonaceae</taxon>
        <taxon>Nelumbo</taxon>
    </lineage>
</organism>
<protein>
    <submittedName>
        <fullName evidence="3">Uncharacterized protein LOC104594291</fullName>
    </submittedName>
</protein>
<dbReference type="eggNOG" id="ENOG502QWQP">
    <property type="taxonomic scope" value="Eukaryota"/>
</dbReference>
<proteinExistence type="predicted"/>
<dbReference type="FunCoup" id="A0A1U7ZM83">
    <property type="interactions" value="577"/>
</dbReference>
<dbReference type="KEGG" id="nnu:104594291"/>
<dbReference type="Pfam" id="PF25428">
    <property type="entry name" value="DUF7894"/>
    <property type="match status" value="1"/>
</dbReference>
<dbReference type="PANTHER" id="PTHR37221">
    <property type="entry name" value="OS02G0582400 PROTEIN"/>
    <property type="match status" value="1"/>
</dbReference>
<dbReference type="GeneID" id="104594291"/>
<dbReference type="RefSeq" id="XP_010252831.1">
    <property type="nucleotide sequence ID" value="XM_010254529.2"/>
</dbReference>
<dbReference type="OrthoDB" id="1927925at2759"/>
<name>A0A1U7ZM83_NELNU</name>
<accession>A0A1U7ZM83</accession>
<reference evidence="3" key="1">
    <citation type="submission" date="2025-08" db="UniProtKB">
        <authorList>
            <consortium name="RefSeq"/>
        </authorList>
    </citation>
    <scope>IDENTIFICATION</scope>
</reference>
<gene>
    <name evidence="3" type="primary">LOC104594291</name>
</gene>
<dbReference type="AlphaFoldDB" id="A0A1U7ZM83"/>
<evidence type="ECO:0000259" key="1">
    <source>
        <dbReference type="Pfam" id="PF25428"/>
    </source>
</evidence>
<evidence type="ECO:0000313" key="3">
    <source>
        <dbReference type="RefSeq" id="XP_010252831.1"/>
    </source>
</evidence>
<dbReference type="InterPro" id="IPR057216">
    <property type="entry name" value="DUF7894"/>
</dbReference>